<evidence type="ECO:0000313" key="2">
    <source>
        <dbReference type="EMBL" id="PIE91948.1"/>
    </source>
</evidence>
<protein>
    <submittedName>
        <fullName evidence="2">Uncharacterized protein</fullName>
    </submittedName>
</protein>
<keyword evidence="1" id="KW-1133">Transmembrane helix</keyword>
<dbReference type="AlphaFoldDB" id="A0A2G6Q540"/>
<accession>A0A2G6Q540</accession>
<dbReference type="RefSeq" id="WP_099686646.1">
    <property type="nucleotide sequence ID" value="NZ_JBOIRJ010000071.1"/>
</dbReference>
<organism evidence="2 3">
    <name type="scientific">Bacillus fungorum</name>
    <dbReference type="NCBI Taxonomy" id="2039284"/>
    <lineage>
        <taxon>Bacteria</taxon>
        <taxon>Bacillati</taxon>
        <taxon>Bacillota</taxon>
        <taxon>Bacilli</taxon>
        <taxon>Bacillales</taxon>
        <taxon>Bacillaceae</taxon>
        <taxon>Bacillus</taxon>
    </lineage>
</organism>
<dbReference type="EMBL" id="NWUW01000055">
    <property type="protein sequence ID" value="PIE91948.1"/>
    <property type="molecule type" value="Genomic_DNA"/>
</dbReference>
<keyword evidence="3" id="KW-1185">Reference proteome</keyword>
<feature type="transmembrane region" description="Helical" evidence="1">
    <location>
        <begin position="76"/>
        <end position="98"/>
    </location>
</feature>
<keyword evidence="1" id="KW-0812">Transmembrane</keyword>
<dbReference type="Proteomes" id="UP000228484">
    <property type="component" value="Unassembled WGS sequence"/>
</dbReference>
<name>A0A2G6Q540_9BACI</name>
<evidence type="ECO:0000256" key="1">
    <source>
        <dbReference type="SAM" id="Phobius"/>
    </source>
</evidence>
<gene>
    <name evidence="2" type="ORF">CO726_29320</name>
</gene>
<comment type="caution">
    <text evidence="2">The sequence shown here is derived from an EMBL/GenBank/DDBJ whole genome shotgun (WGS) entry which is preliminary data.</text>
</comment>
<sequence length="100" mass="11222">MKMISIILYLVIFSIIVFLIEIFLWMKKKELTAPALKRVIGASICFLSLGVLLILKDTVTATYTNVNPFFIQEAEFSIGFLAAIILGFILLISTLTAIRH</sequence>
<proteinExistence type="predicted"/>
<feature type="transmembrane region" description="Helical" evidence="1">
    <location>
        <begin position="38"/>
        <end position="56"/>
    </location>
</feature>
<evidence type="ECO:0000313" key="3">
    <source>
        <dbReference type="Proteomes" id="UP000228484"/>
    </source>
</evidence>
<feature type="transmembrane region" description="Helical" evidence="1">
    <location>
        <begin position="6"/>
        <end position="26"/>
    </location>
</feature>
<reference evidence="2 3" key="1">
    <citation type="submission" date="2017-09" db="EMBL/GenBank/DDBJ databases">
        <title>Biocontrol bacteria screening and application from spent mushroom substrate.</title>
        <authorList>
            <person name="Sun X."/>
        </authorList>
    </citation>
    <scope>NUCLEOTIDE SEQUENCE [LARGE SCALE GENOMIC DNA]</scope>
    <source>
        <strain evidence="2 3">100374</strain>
    </source>
</reference>
<keyword evidence="1" id="KW-0472">Membrane</keyword>